<evidence type="ECO:0000259" key="1">
    <source>
        <dbReference type="PROSITE" id="PS50878"/>
    </source>
</evidence>
<dbReference type="PROSITE" id="PS50878">
    <property type="entry name" value="RT_POL"/>
    <property type="match status" value="1"/>
</dbReference>
<dbReference type="AlphaFoldDB" id="A0A2T7NUP5"/>
<accession>A0A2T7NUP5</accession>
<proteinExistence type="predicted"/>
<dbReference type="InterPro" id="IPR000477">
    <property type="entry name" value="RT_dom"/>
</dbReference>
<protein>
    <recommendedName>
        <fullName evidence="1">Reverse transcriptase domain-containing protein</fullName>
    </recommendedName>
</protein>
<comment type="caution">
    <text evidence="2">The sequence shown here is derived from an EMBL/GenBank/DDBJ whole genome shotgun (WGS) entry which is preliminary data.</text>
</comment>
<feature type="domain" description="Reverse transcriptase" evidence="1">
    <location>
        <begin position="1"/>
        <end position="108"/>
    </location>
</feature>
<dbReference type="STRING" id="400727.A0A2T7NUP5"/>
<dbReference type="Pfam" id="PF00078">
    <property type="entry name" value="RVT_1"/>
    <property type="match status" value="1"/>
</dbReference>
<sequence length="108" mass="12511">MQKAFDKVWKDGLLVKLQRSNISGNMYRWIKSYLHNRRARVLVDGHCGRKVLLRHGVPQGGVLSPTLFILFINDLVQEESKQHCMQMTWSYGAQKSMQQQQPTGCNLH</sequence>
<evidence type="ECO:0000313" key="3">
    <source>
        <dbReference type="Proteomes" id="UP000245119"/>
    </source>
</evidence>
<dbReference type="PANTHER" id="PTHR19446">
    <property type="entry name" value="REVERSE TRANSCRIPTASES"/>
    <property type="match status" value="1"/>
</dbReference>
<name>A0A2T7NUP5_POMCA</name>
<dbReference type="EMBL" id="PZQS01000009">
    <property type="protein sequence ID" value="PVD24866.1"/>
    <property type="molecule type" value="Genomic_DNA"/>
</dbReference>
<gene>
    <name evidence="2" type="ORF">C0Q70_15355</name>
</gene>
<keyword evidence="3" id="KW-1185">Reference proteome</keyword>
<evidence type="ECO:0000313" key="2">
    <source>
        <dbReference type="EMBL" id="PVD24866.1"/>
    </source>
</evidence>
<organism evidence="2 3">
    <name type="scientific">Pomacea canaliculata</name>
    <name type="common">Golden apple snail</name>
    <dbReference type="NCBI Taxonomy" id="400727"/>
    <lineage>
        <taxon>Eukaryota</taxon>
        <taxon>Metazoa</taxon>
        <taxon>Spiralia</taxon>
        <taxon>Lophotrochozoa</taxon>
        <taxon>Mollusca</taxon>
        <taxon>Gastropoda</taxon>
        <taxon>Caenogastropoda</taxon>
        <taxon>Architaenioglossa</taxon>
        <taxon>Ampullarioidea</taxon>
        <taxon>Ampullariidae</taxon>
        <taxon>Pomacea</taxon>
    </lineage>
</organism>
<reference evidence="2 3" key="1">
    <citation type="submission" date="2018-04" db="EMBL/GenBank/DDBJ databases">
        <title>The genome of golden apple snail Pomacea canaliculata provides insight into stress tolerance and invasive adaptation.</title>
        <authorList>
            <person name="Liu C."/>
            <person name="Liu B."/>
            <person name="Ren Y."/>
            <person name="Zhang Y."/>
            <person name="Wang H."/>
            <person name="Li S."/>
            <person name="Jiang F."/>
            <person name="Yin L."/>
            <person name="Zhang G."/>
            <person name="Qian W."/>
            <person name="Fan W."/>
        </authorList>
    </citation>
    <scope>NUCLEOTIDE SEQUENCE [LARGE SCALE GENOMIC DNA]</scope>
    <source>
        <strain evidence="2">SZHN2017</strain>
        <tissue evidence="2">Muscle</tissue>
    </source>
</reference>
<dbReference type="Proteomes" id="UP000245119">
    <property type="component" value="Linkage Group LG9"/>
</dbReference>